<feature type="domain" description="VWFA" evidence="2">
    <location>
        <begin position="45"/>
        <end position="230"/>
    </location>
</feature>
<keyword evidence="1" id="KW-1133">Transmembrane helix</keyword>
<keyword evidence="4" id="KW-1185">Reference proteome</keyword>
<dbReference type="InterPro" id="IPR051266">
    <property type="entry name" value="CLCR"/>
</dbReference>
<organism evidence="3 4">
    <name type="scientific">Paenibacillus tyrfis</name>
    <dbReference type="NCBI Taxonomy" id="1501230"/>
    <lineage>
        <taxon>Bacteria</taxon>
        <taxon>Bacillati</taxon>
        <taxon>Bacillota</taxon>
        <taxon>Bacilli</taxon>
        <taxon>Bacillales</taxon>
        <taxon>Paenibacillaceae</taxon>
        <taxon>Paenibacillus</taxon>
    </lineage>
</organism>
<keyword evidence="1" id="KW-0472">Membrane</keyword>
<dbReference type="RefSeq" id="WP_036679143.1">
    <property type="nucleotide sequence ID" value="NZ_JNVM01000006.1"/>
</dbReference>
<proteinExistence type="predicted"/>
<dbReference type="CDD" id="cd00198">
    <property type="entry name" value="vWFA"/>
    <property type="match status" value="1"/>
</dbReference>
<evidence type="ECO:0000313" key="4">
    <source>
        <dbReference type="Proteomes" id="UP000028123"/>
    </source>
</evidence>
<gene>
    <name evidence="3" type="ORF">ET33_32140</name>
</gene>
<dbReference type="eggNOG" id="COG2304">
    <property type="taxonomic scope" value="Bacteria"/>
</dbReference>
<dbReference type="InterPro" id="IPR036465">
    <property type="entry name" value="vWFA_dom_sf"/>
</dbReference>
<protein>
    <recommendedName>
        <fullName evidence="2">VWFA domain-containing protein</fullName>
    </recommendedName>
</protein>
<sequence length="673" mass="73643">MFGEMHTRRRVPVGLRILAIAVVLALLFVPLGSALAEGDTNPGFDAVFVMDVSYSMNATDRDRIAAEVIKMFMDMSEASRTQVGFVAYNHKIVEAQPLAPLTQEEQKNLLKKKIAELRFSGYTDLGLGLSKGSELVGSGKGGGRPFMILLSDGGTDFGPIFTGRSVEDSNKDVERIIAEAQAKGYPIYTVGLNHDGSVNAPQLEAIAAKTGGTSFITESAGDLPEIFNNIFAKQIRSVLVPVAAVTATGELQEVTVNIPNGSMNEANIVLLSEHPIAETHLYYNSKNIRFVKSDKYSLLKIPQPQKGAFLLKFKARPGDFVKISLLGNYGLKAGMELAQPVKGVPSTVSAFLLHQADGTKLADADVYQSMKAELIVKDLKTNKEERTPMKLNGNGFETQTIFPHSGKYQARVFLSSPDFYRETAVSELDIANTAPEAIGSGAIELTKEDGDAKIDLKNYFRDVNQDKLSYTIASNSNAKLADFAVDGDTLTVSSMHAGKAVLTMTVTDDEGASVTSDLVISVHSVVQRYLIIAGIVLAVLLAAWAVYWLLRPKPRFAGRLEGYFLNTASGSDIPVKYWPLASFEKRQISLRELFASLDVNEPLPEAEHVIIEAGKNGTILLRHNTRCTIEKGRTPIPRNKKESISYNEKIYITFEDHLTEIELRYKEVKPNAL</sequence>
<dbReference type="PANTHER" id="PTHR10579:SF43">
    <property type="entry name" value="ZINC FINGER (C3HC4-TYPE RING FINGER) FAMILY PROTEIN"/>
    <property type="match status" value="1"/>
</dbReference>
<accession>A0A081P729</accession>
<dbReference type="PANTHER" id="PTHR10579">
    <property type="entry name" value="CALCIUM-ACTIVATED CHLORIDE CHANNEL REGULATOR"/>
    <property type="match status" value="1"/>
</dbReference>
<keyword evidence="1" id="KW-0812">Transmembrane</keyword>
<dbReference type="Pfam" id="PF00092">
    <property type="entry name" value="VWA"/>
    <property type="match status" value="1"/>
</dbReference>
<name>A0A081P729_9BACL</name>
<evidence type="ECO:0000259" key="2">
    <source>
        <dbReference type="PROSITE" id="PS50234"/>
    </source>
</evidence>
<dbReference type="OrthoDB" id="1673233at2"/>
<dbReference type="AlphaFoldDB" id="A0A081P729"/>
<dbReference type="InterPro" id="IPR002035">
    <property type="entry name" value="VWF_A"/>
</dbReference>
<dbReference type="SUPFAM" id="SSF53300">
    <property type="entry name" value="vWA-like"/>
    <property type="match status" value="1"/>
</dbReference>
<feature type="transmembrane region" description="Helical" evidence="1">
    <location>
        <begin position="529"/>
        <end position="550"/>
    </location>
</feature>
<evidence type="ECO:0000313" key="3">
    <source>
        <dbReference type="EMBL" id="KEQ26502.1"/>
    </source>
</evidence>
<dbReference type="SMART" id="SM00327">
    <property type="entry name" value="VWA"/>
    <property type="match status" value="1"/>
</dbReference>
<dbReference type="EMBL" id="JNVM01000006">
    <property type="protein sequence ID" value="KEQ26502.1"/>
    <property type="molecule type" value="Genomic_DNA"/>
</dbReference>
<dbReference type="Proteomes" id="UP000028123">
    <property type="component" value="Unassembled WGS sequence"/>
</dbReference>
<comment type="caution">
    <text evidence="3">The sequence shown here is derived from an EMBL/GenBank/DDBJ whole genome shotgun (WGS) entry which is preliminary data.</text>
</comment>
<reference evidence="3 4" key="1">
    <citation type="submission" date="2014-06" db="EMBL/GenBank/DDBJ databases">
        <title>Draft genome sequence of Paenibacillus sp. MSt1.</title>
        <authorList>
            <person name="Aw Y.K."/>
            <person name="Ong K.S."/>
            <person name="Gan H.M."/>
            <person name="Lee S.M."/>
        </authorList>
    </citation>
    <scope>NUCLEOTIDE SEQUENCE [LARGE SCALE GENOMIC DNA]</scope>
    <source>
        <strain evidence="3 4">MSt1</strain>
    </source>
</reference>
<evidence type="ECO:0000256" key="1">
    <source>
        <dbReference type="SAM" id="Phobius"/>
    </source>
</evidence>
<dbReference type="Gene3D" id="3.40.50.410">
    <property type="entry name" value="von Willebrand factor, type A domain"/>
    <property type="match status" value="1"/>
</dbReference>
<dbReference type="PROSITE" id="PS50234">
    <property type="entry name" value="VWFA"/>
    <property type="match status" value="1"/>
</dbReference>